<evidence type="ECO:0000313" key="2">
    <source>
        <dbReference type="Proteomes" id="UP000294927"/>
    </source>
</evidence>
<keyword evidence="2" id="KW-1185">Reference proteome</keyword>
<comment type="caution">
    <text evidence="1">The sequence shown here is derived from an EMBL/GenBank/DDBJ whole genome shotgun (WGS) entry which is preliminary data.</text>
</comment>
<dbReference type="EMBL" id="SOCP01000018">
    <property type="protein sequence ID" value="TDV42265.1"/>
    <property type="molecule type" value="Genomic_DNA"/>
</dbReference>
<evidence type="ECO:0000313" key="1">
    <source>
        <dbReference type="EMBL" id="TDV42265.1"/>
    </source>
</evidence>
<name>A0A4R7V351_9PSEU</name>
<dbReference type="AlphaFoldDB" id="A0A4R7V351"/>
<dbReference type="SUPFAM" id="SSF47336">
    <property type="entry name" value="ACP-like"/>
    <property type="match status" value="1"/>
</dbReference>
<dbReference type="RefSeq" id="WP_133907452.1">
    <property type="nucleotide sequence ID" value="NZ_SOCP01000018.1"/>
</dbReference>
<dbReference type="Proteomes" id="UP000294927">
    <property type="component" value="Unassembled WGS sequence"/>
</dbReference>
<organism evidence="1 2">
    <name type="scientific">Actinophytocola oryzae</name>
    <dbReference type="NCBI Taxonomy" id="502181"/>
    <lineage>
        <taxon>Bacteria</taxon>
        <taxon>Bacillati</taxon>
        <taxon>Actinomycetota</taxon>
        <taxon>Actinomycetes</taxon>
        <taxon>Pseudonocardiales</taxon>
        <taxon>Pseudonocardiaceae</taxon>
    </lineage>
</organism>
<accession>A0A4R7V351</accession>
<dbReference type="OrthoDB" id="3396741at2"/>
<sequence>MTTAVPEFITSFLESKCPDVGPIGVDEDLVLTGVLNSMHFVELLYLIEAELHTEITLDEVTTDDFRTIANIRNRFFPEAVA</sequence>
<proteinExistence type="predicted"/>
<dbReference type="Gene3D" id="1.10.1200.10">
    <property type="entry name" value="ACP-like"/>
    <property type="match status" value="1"/>
</dbReference>
<gene>
    <name evidence="1" type="ORF">CLV71_118135</name>
</gene>
<reference evidence="1 2" key="1">
    <citation type="submission" date="2019-03" db="EMBL/GenBank/DDBJ databases">
        <title>Genomic Encyclopedia of Archaeal and Bacterial Type Strains, Phase II (KMG-II): from individual species to whole genera.</title>
        <authorList>
            <person name="Goeker M."/>
        </authorList>
    </citation>
    <scope>NUCLEOTIDE SEQUENCE [LARGE SCALE GENOMIC DNA]</scope>
    <source>
        <strain evidence="1 2">DSM 45499</strain>
    </source>
</reference>
<dbReference type="InterPro" id="IPR036736">
    <property type="entry name" value="ACP-like_sf"/>
</dbReference>
<protein>
    <submittedName>
        <fullName evidence="1">Phosphopantetheine binding protein</fullName>
    </submittedName>
</protein>